<dbReference type="InterPro" id="IPR023393">
    <property type="entry name" value="START-like_dom_sf"/>
</dbReference>
<sequence>MADTEIGVPSAPTEGLVSAETLTPTTSTDGKWTSGIKGVVMNCPLDVTWDLFSDWGNWRWQTSSLLCEQREGESRKPGSLRFLKYPDFWLFERILEVDNEKHILSYSIEENSVFGGIKGFSGCIQFQESGDGKTMVEYWKFELEPVDNQTRESFCNFVSGHLELILAELERGAKAHVSGLEFRPNQTDLQINIENGKPPRGELPLSTDPCQ</sequence>
<accession>A0A8T0G565</accession>
<dbReference type="Proteomes" id="UP000822688">
    <property type="component" value="Chromosome 12"/>
</dbReference>
<evidence type="ECO:0008006" key="4">
    <source>
        <dbReference type="Google" id="ProtNLM"/>
    </source>
</evidence>
<gene>
    <name evidence="2" type="ORF">KC19_12G071000</name>
</gene>
<dbReference type="SUPFAM" id="SSF55961">
    <property type="entry name" value="Bet v1-like"/>
    <property type="match status" value="1"/>
</dbReference>
<dbReference type="CDD" id="cd07821">
    <property type="entry name" value="PYR_PYL_RCAR_like"/>
    <property type="match status" value="1"/>
</dbReference>
<dbReference type="PANTHER" id="PTHR33789:SF5">
    <property type="entry name" value="BET V I_MAJOR LATEX PROTEIN DOMAIN-CONTAINING PROTEIN"/>
    <property type="match status" value="1"/>
</dbReference>
<dbReference type="EMBL" id="CM026433">
    <property type="protein sequence ID" value="KAG0554190.1"/>
    <property type="molecule type" value="Genomic_DNA"/>
</dbReference>
<evidence type="ECO:0000256" key="1">
    <source>
        <dbReference type="SAM" id="MobiDB-lite"/>
    </source>
</evidence>
<evidence type="ECO:0000313" key="3">
    <source>
        <dbReference type="Proteomes" id="UP000822688"/>
    </source>
</evidence>
<dbReference type="Gene3D" id="3.30.530.20">
    <property type="match status" value="1"/>
</dbReference>
<reference evidence="2" key="1">
    <citation type="submission" date="2020-06" db="EMBL/GenBank/DDBJ databases">
        <title>WGS assembly of Ceratodon purpureus strain R40.</title>
        <authorList>
            <person name="Carey S.B."/>
            <person name="Jenkins J."/>
            <person name="Shu S."/>
            <person name="Lovell J.T."/>
            <person name="Sreedasyam A."/>
            <person name="Maumus F."/>
            <person name="Tiley G.P."/>
            <person name="Fernandez-Pozo N."/>
            <person name="Barry K."/>
            <person name="Chen C."/>
            <person name="Wang M."/>
            <person name="Lipzen A."/>
            <person name="Daum C."/>
            <person name="Saski C.A."/>
            <person name="Payton A.C."/>
            <person name="Mcbreen J.C."/>
            <person name="Conrad R.E."/>
            <person name="Kollar L.M."/>
            <person name="Olsson S."/>
            <person name="Huttunen S."/>
            <person name="Landis J.B."/>
            <person name="Wickett N.J."/>
            <person name="Johnson M.G."/>
            <person name="Rensing S.A."/>
            <person name="Grimwood J."/>
            <person name="Schmutz J."/>
            <person name="Mcdaniel S.F."/>
        </authorList>
    </citation>
    <scope>NUCLEOTIDE SEQUENCE</scope>
    <source>
        <strain evidence="2">R40</strain>
    </source>
</reference>
<keyword evidence="3" id="KW-1185">Reference proteome</keyword>
<dbReference type="PANTHER" id="PTHR33789">
    <property type="entry name" value="LACHRYMATORY-FACTOR SYNTHASE"/>
    <property type="match status" value="1"/>
</dbReference>
<dbReference type="AlphaFoldDB" id="A0A8T0G565"/>
<name>A0A8T0G565_CERPU</name>
<dbReference type="Pfam" id="PF10604">
    <property type="entry name" value="Polyketide_cyc2"/>
    <property type="match status" value="1"/>
</dbReference>
<feature type="region of interest" description="Disordered" evidence="1">
    <location>
        <begin position="1"/>
        <end position="24"/>
    </location>
</feature>
<comment type="caution">
    <text evidence="2">The sequence shown here is derived from an EMBL/GenBank/DDBJ whole genome shotgun (WGS) entry which is preliminary data.</text>
</comment>
<dbReference type="InterPro" id="IPR053249">
    <property type="entry name" value="LFS"/>
</dbReference>
<proteinExistence type="predicted"/>
<protein>
    <recommendedName>
        <fullName evidence="4">Lachrymatory-factor synthase</fullName>
    </recommendedName>
</protein>
<organism evidence="2 3">
    <name type="scientific">Ceratodon purpureus</name>
    <name type="common">Fire moss</name>
    <name type="synonym">Dicranum purpureum</name>
    <dbReference type="NCBI Taxonomy" id="3225"/>
    <lineage>
        <taxon>Eukaryota</taxon>
        <taxon>Viridiplantae</taxon>
        <taxon>Streptophyta</taxon>
        <taxon>Embryophyta</taxon>
        <taxon>Bryophyta</taxon>
        <taxon>Bryophytina</taxon>
        <taxon>Bryopsida</taxon>
        <taxon>Dicranidae</taxon>
        <taxon>Pseudoditrichales</taxon>
        <taxon>Ditrichaceae</taxon>
        <taxon>Ceratodon</taxon>
    </lineage>
</organism>
<dbReference type="InterPro" id="IPR019587">
    <property type="entry name" value="Polyketide_cyclase/dehydratase"/>
</dbReference>
<evidence type="ECO:0000313" key="2">
    <source>
        <dbReference type="EMBL" id="KAG0554190.1"/>
    </source>
</evidence>